<comment type="caution">
    <text evidence="2">The sequence shown here is derived from an EMBL/GenBank/DDBJ whole genome shotgun (WGS) entry which is preliminary data.</text>
</comment>
<organism evidence="2 3">
    <name type="scientific">Pleurotus eryngii</name>
    <name type="common">Boletus of the steppes</name>
    <dbReference type="NCBI Taxonomy" id="5323"/>
    <lineage>
        <taxon>Eukaryota</taxon>
        <taxon>Fungi</taxon>
        <taxon>Dikarya</taxon>
        <taxon>Basidiomycota</taxon>
        <taxon>Agaricomycotina</taxon>
        <taxon>Agaricomycetes</taxon>
        <taxon>Agaricomycetidae</taxon>
        <taxon>Agaricales</taxon>
        <taxon>Pleurotineae</taxon>
        <taxon>Pleurotaceae</taxon>
        <taxon>Pleurotus</taxon>
    </lineage>
</organism>
<dbReference type="Proteomes" id="UP000807025">
    <property type="component" value="Unassembled WGS sequence"/>
</dbReference>
<proteinExistence type="predicted"/>
<evidence type="ECO:0000256" key="1">
    <source>
        <dbReference type="SAM" id="MobiDB-lite"/>
    </source>
</evidence>
<keyword evidence="3" id="KW-1185">Reference proteome</keyword>
<reference evidence="2" key="1">
    <citation type="submission" date="2020-11" db="EMBL/GenBank/DDBJ databases">
        <authorList>
            <consortium name="DOE Joint Genome Institute"/>
            <person name="Ahrendt S."/>
            <person name="Riley R."/>
            <person name="Andreopoulos W."/>
            <person name="Labutti K."/>
            <person name="Pangilinan J."/>
            <person name="Ruiz-Duenas F.J."/>
            <person name="Barrasa J.M."/>
            <person name="Sanchez-Garcia M."/>
            <person name="Camarero S."/>
            <person name="Miyauchi S."/>
            <person name="Serrano A."/>
            <person name="Linde D."/>
            <person name="Babiker R."/>
            <person name="Drula E."/>
            <person name="Ayuso-Fernandez I."/>
            <person name="Pacheco R."/>
            <person name="Padilla G."/>
            <person name="Ferreira P."/>
            <person name="Barriuso J."/>
            <person name="Kellner H."/>
            <person name="Castanera R."/>
            <person name="Alfaro M."/>
            <person name="Ramirez L."/>
            <person name="Pisabarro A.G."/>
            <person name="Kuo A."/>
            <person name="Tritt A."/>
            <person name="Lipzen A."/>
            <person name="He G."/>
            <person name="Yan M."/>
            <person name="Ng V."/>
            <person name="Cullen D."/>
            <person name="Martin F."/>
            <person name="Rosso M.-N."/>
            <person name="Henrissat B."/>
            <person name="Hibbett D."/>
            <person name="Martinez A.T."/>
            <person name="Grigoriev I.V."/>
        </authorList>
    </citation>
    <scope>NUCLEOTIDE SEQUENCE</scope>
    <source>
        <strain evidence="2">ATCC 90797</strain>
    </source>
</reference>
<name>A0A9P5ZZC2_PLEER</name>
<dbReference type="EMBL" id="MU154554">
    <property type="protein sequence ID" value="KAF9496232.1"/>
    <property type="molecule type" value="Genomic_DNA"/>
</dbReference>
<feature type="region of interest" description="Disordered" evidence="1">
    <location>
        <begin position="1"/>
        <end position="22"/>
    </location>
</feature>
<gene>
    <name evidence="2" type="ORF">BDN71DRAFT_1505928</name>
</gene>
<accession>A0A9P5ZZC2</accession>
<evidence type="ECO:0000313" key="2">
    <source>
        <dbReference type="EMBL" id="KAF9496232.1"/>
    </source>
</evidence>
<protein>
    <submittedName>
        <fullName evidence="2">Uncharacterized protein</fullName>
    </submittedName>
</protein>
<evidence type="ECO:0000313" key="3">
    <source>
        <dbReference type="Proteomes" id="UP000807025"/>
    </source>
</evidence>
<sequence length="111" mass="12096">MASSVWGRGGRSGGMRRTDAETLPPGWLEHKCHGSPIAPYHTASLSGTYFIRDSTDSLLLIQDQLLGVQLPSPIAYAQPHCRLPDFPAVHSRVKASARYLPDDTLDPRVSA</sequence>
<dbReference type="AlphaFoldDB" id="A0A9P5ZZC2"/>